<organism evidence="2 3">
    <name type="scientific">Quillaja saponaria</name>
    <name type="common">Soap bark tree</name>
    <dbReference type="NCBI Taxonomy" id="32244"/>
    <lineage>
        <taxon>Eukaryota</taxon>
        <taxon>Viridiplantae</taxon>
        <taxon>Streptophyta</taxon>
        <taxon>Embryophyta</taxon>
        <taxon>Tracheophyta</taxon>
        <taxon>Spermatophyta</taxon>
        <taxon>Magnoliopsida</taxon>
        <taxon>eudicotyledons</taxon>
        <taxon>Gunneridae</taxon>
        <taxon>Pentapetalae</taxon>
        <taxon>rosids</taxon>
        <taxon>fabids</taxon>
        <taxon>Fabales</taxon>
        <taxon>Quillajaceae</taxon>
        <taxon>Quillaja</taxon>
    </lineage>
</organism>
<proteinExistence type="predicted"/>
<evidence type="ECO:0000313" key="2">
    <source>
        <dbReference type="EMBL" id="KAJ7943687.1"/>
    </source>
</evidence>
<gene>
    <name evidence="2" type="ORF">O6P43_033202</name>
</gene>
<comment type="caution">
    <text evidence="2">The sequence shown here is derived from an EMBL/GenBank/DDBJ whole genome shotgun (WGS) entry which is preliminary data.</text>
</comment>
<reference evidence="2" key="1">
    <citation type="journal article" date="2023" name="Science">
        <title>Elucidation of the pathway for biosynthesis of saponin adjuvants from the soapbark tree.</title>
        <authorList>
            <person name="Reed J."/>
            <person name="Orme A."/>
            <person name="El-Demerdash A."/>
            <person name="Owen C."/>
            <person name="Martin L.B.B."/>
            <person name="Misra R.C."/>
            <person name="Kikuchi S."/>
            <person name="Rejzek M."/>
            <person name="Martin A.C."/>
            <person name="Harkess A."/>
            <person name="Leebens-Mack J."/>
            <person name="Louveau T."/>
            <person name="Stephenson M.J."/>
            <person name="Osbourn A."/>
        </authorList>
    </citation>
    <scope>NUCLEOTIDE SEQUENCE</scope>
    <source>
        <strain evidence="2">S10</strain>
    </source>
</reference>
<keyword evidence="1" id="KW-1133">Transmembrane helix</keyword>
<dbReference type="EMBL" id="JARAOO010000014">
    <property type="protein sequence ID" value="KAJ7943687.1"/>
    <property type="molecule type" value="Genomic_DNA"/>
</dbReference>
<dbReference type="AlphaFoldDB" id="A0AAD7KQ14"/>
<evidence type="ECO:0000256" key="1">
    <source>
        <dbReference type="SAM" id="Phobius"/>
    </source>
</evidence>
<evidence type="ECO:0000313" key="3">
    <source>
        <dbReference type="Proteomes" id="UP001163823"/>
    </source>
</evidence>
<dbReference type="Proteomes" id="UP001163823">
    <property type="component" value="Chromosome 14"/>
</dbReference>
<protein>
    <submittedName>
        <fullName evidence="2">Uncharacterized protein</fullName>
    </submittedName>
</protein>
<keyword evidence="3" id="KW-1185">Reference proteome</keyword>
<name>A0AAD7KQ14_QUISA</name>
<sequence length="75" mass="8059">MVGSLAIILSNAKMSSTTAIRDQSEIFFSRFFNYSSVSSTCSEIVVLKALGSLISMLLLLFVLISVLALSFCGSQ</sequence>
<keyword evidence="1" id="KW-0472">Membrane</keyword>
<feature type="transmembrane region" description="Helical" evidence="1">
    <location>
        <begin position="45"/>
        <end position="72"/>
    </location>
</feature>
<keyword evidence="1" id="KW-0812">Transmembrane</keyword>
<dbReference type="KEGG" id="qsa:O6P43_033202"/>
<accession>A0AAD7KQ14</accession>